<keyword evidence="2" id="KW-0732">Signal</keyword>
<accession>A0A3P8YAW7</accession>
<dbReference type="SMART" id="SM00043">
    <property type="entry name" value="CY"/>
    <property type="match status" value="1"/>
</dbReference>
<dbReference type="RefSeq" id="XP_010896569.2">
    <property type="nucleotide sequence ID" value="XM_010898267.5"/>
</dbReference>
<dbReference type="Ensembl" id="ENSELUT00000021697.3">
    <property type="protein sequence ID" value="ENSELUP00000013221.2"/>
    <property type="gene ID" value="ENSELUG00000013372.3"/>
</dbReference>
<dbReference type="PANTHER" id="PTHR46186:SF13">
    <property type="entry name" value="SI:BUSM1-57F23.1"/>
    <property type="match status" value="1"/>
</dbReference>
<name>A0A3P8YAW7_ESOLU</name>
<evidence type="ECO:0000256" key="2">
    <source>
        <dbReference type="SAM" id="SignalP"/>
    </source>
</evidence>
<proteinExistence type="inferred from homology"/>
<evidence type="ECO:0000313" key="5">
    <source>
        <dbReference type="Proteomes" id="UP000265140"/>
    </source>
</evidence>
<dbReference type="InterPro" id="IPR000010">
    <property type="entry name" value="Cystatin_dom"/>
</dbReference>
<feature type="chain" id="PRO_5044330450" description="Cystatin domain-containing protein" evidence="2">
    <location>
        <begin position="22"/>
        <end position="146"/>
    </location>
</feature>
<reference evidence="5" key="1">
    <citation type="journal article" date="2014" name="PLoS ONE">
        <title>The genome and linkage map of the northern pike (Esox lucius): conserved synteny revealed between the salmonid sister group and the Neoteleostei.</title>
        <authorList>
            <person name="Rondeau E.B."/>
            <person name="Minkley D.R."/>
            <person name="Leong J.S."/>
            <person name="Messmer A.M."/>
            <person name="Jantzen J.R."/>
            <person name="von Schalburg K.R."/>
            <person name="Lemon C."/>
            <person name="Bird N.H."/>
            <person name="Koop B.F."/>
        </authorList>
    </citation>
    <scope>NUCLEOTIDE SEQUENCE</scope>
</reference>
<dbReference type="AlphaFoldDB" id="A0A3P8YAW7"/>
<protein>
    <recommendedName>
        <fullName evidence="3">Cystatin domain-containing protein</fullName>
    </recommendedName>
</protein>
<evidence type="ECO:0000313" key="4">
    <source>
        <dbReference type="Ensembl" id="ENSELUP00000013221.2"/>
    </source>
</evidence>
<dbReference type="Bgee" id="ENSELUG00000013372">
    <property type="expression patterns" value="Expressed in stomach and 14 other cell types or tissues"/>
</dbReference>
<sequence>MGPQVLSLLSAISALYLVAQGQEQPTEGEFITARYIQPLGGWFMRDPKSPEIQEAVKSAVEHFNSQSKARKYFRLVNVLSAETQVTNMINHKITAIIGKTKCLKSDNTTDVESCVMGKKRLTCTFEVQFNPRNEREAFTSSCQKSQ</sequence>
<dbReference type="GO" id="GO:0005615">
    <property type="term" value="C:extracellular space"/>
    <property type="evidence" value="ECO:0007669"/>
    <property type="project" value="TreeGrafter"/>
</dbReference>
<feature type="domain" description="Cystatin" evidence="3">
    <location>
        <begin position="37"/>
        <end position="143"/>
    </location>
</feature>
<dbReference type="OrthoDB" id="8886803at2759"/>
<dbReference type="GO" id="GO:0004869">
    <property type="term" value="F:cysteine-type endopeptidase inhibitor activity"/>
    <property type="evidence" value="ECO:0007669"/>
    <property type="project" value="InterPro"/>
</dbReference>
<comment type="similarity">
    <text evidence="1">Belongs to the cystatin family.</text>
</comment>
<dbReference type="GeneTree" id="ENSGT00390000009872"/>
<dbReference type="Proteomes" id="UP000265140">
    <property type="component" value="Chromosome 23"/>
</dbReference>
<dbReference type="GeneID" id="105026666"/>
<dbReference type="Pfam" id="PF00031">
    <property type="entry name" value="Cystatin"/>
    <property type="match status" value="1"/>
</dbReference>
<organism evidence="4 5">
    <name type="scientific">Esox lucius</name>
    <name type="common">Northern pike</name>
    <dbReference type="NCBI Taxonomy" id="8010"/>
    <lineage>
        <taxon>Eukaryota</taxon>
        <taxon>Metazoa</taxon>
        <taxon>Chordata</taxon>
        <taxon>Craniata</taxon>
        <taxon>Vertebrata</taxon>
        <taxon>Euteleostomi</taxon>
        <taxon>Actinopterygii</taxon>
        <taxon>Neopterygii</taxon>
        <taxon>Teleostei</taxon>
        <taxon>Protacanthopterygii</taxon>
        <taxon>Esociformes</taxon>
        <taxon>Esocidae</taxon>
        <taxon>Esox</taxon>
    </lineage>
</organism>
<dbReference type="InterPro" id="IPR046350">
    <property type="entry name" value="Cystatin_sf"/>
</dbReference>
<dbReference type="InParanoid" id="A0A3P8YAW7"/>
<dbReference type="SUPFAM" id="SSF54403">
    <property type="entry name" value="Cystatin/monellin"/>
    <property type="match status" value="1"/>
</dbReference>
<reference evidence="4" key="3">
    <citation type="submission" date="2025-08" db="UniProtKB">
        <authorList>
            <consortium name="Ensembl"/>
        </authorList>
    </citation>
    <scope>IDENTIFICATION</scope>
</reference>
<dbReference type="Gene3D" id="3.10.450.10">
    <property type="match status" value="1"/>
</dbReference>
<dbReference type="GO" id="GO:0031982">
    <property type="term" value="C:vesicle"/>
    <property type="evidence" value="ECO:0007669"/>
    <property type="project" value="TreeGrafter"/>
</dbReference>
<reference evidence="4" key="4">
    <citation type="submission" date="2025-09" db="UniProtKB">
        <authorList>
            <consortium name="Ensembl"/>
        </authorList>
    </citation>
    <scope>IDENTIFICATION</scope>
</reference>
<dbReference type="CDD" id="cd00042">
    <property type="entry name" value="CY"/>
    <property type="match status" value="1"/>
</dbReference>
<feature type="signal peptide" evidence="2">
    <location>
        <begin position="1"/>
        <end position="21"/>
    </location>
</feature>
<dbReference type="OMA" id="HLKCRFV"/>
<keyword evidence="5" id="KW-1185">Reference proteome</keyword>
<evidence type="ECO:0000256" key="1">
    <source>
        <dbReference type="ARBA" id="ARBA00009403"/>
    </source>
</evidence>
<dbReference type="KEGG" id="els:105026666"/>
<dbReference type="GO" id="GO:0005737">
    <property type="term" value="C:cytoplasm"/>
    <property type="evidence" value="ECO:0007669"/>
    <property type="project" value="TreeGrafter"/>
</dbReference>
<dbReference type="PANTHER" id="PTHR46186">
    <property type="entry name" value="CYSTATIN"/>
    <property type="match status" value="1"/>
</dbReference>
<evidence type="ECO:0000259" key="3">
    <source>
        <dbReference type="SMART" id="SM00043"/>
    </source>
</evidence>
<reference evidence="4" key="2">
    <citation type="submission" date="2020-02" db="EMBL/GenBank/DDBJ databases">
        <title>Esox lucius (northern pike) genome, fEsoLuc1, primary haplotype.</title>
        <authorList>
            <person name="Myers G."/>
            <person name="Karagic N."/>
            <person name="Meyer A."/>
            <person name="Pippel M."/>
            <person name="Reichard M."/>
            <person name="Winkler S."/>
            <person name="Tracey A."/>
            <person name="Sims Y."/>
            <person name="Howe K."/>
            <person name="Rhie A."/>
            <person name="Formenti G."/>
            <person name="Durbin R."/>
            <person name="Fedrigo O."/>
            <person name="Jarvis E.D."/>
        </authorList>
    </citation>
    <scope>NUCLEOTIDE SEQUENCE [LARGE SCALE GENOMIC DNA]</scope>
</reference>
<dbReference type="STRING" id="8010.ENSELUP00000013221"/>